<evidence type="ECO:0000256" key="6">
    <source>
        <dbReference type="ARBA" id="ARBA00023316"/>
    </source>
</evidence>
<keyword evidence="3" id="KW-0133">Cell shape</keyword>
<dbReference type="SUPFAM" id="SSF55729">
    <property type="entry name" value="Acyl-CoA N-acyltransferases (Nat)"/>
    <property type="match status" value="2"/>
</dbReference>
<reference evidence="7 8" key="1">
    <citation type="submission" date="2018-05" db="EMBL/GenBank/DDBJ databases">
        <title>Genomic Encyclopedia of Archaeal and Bacterial Type Strains, Phase II (KMG-II): from individual species to whole genera.</title>
        <authorList>
            <person name="Goeker M."/>
        </authorList>
    </citation>
    <scope>NUCLEOTIDE SEQUENCE [LARGE SCALE GENOMIC DNA]</scope>
    <source>
        <strain evidence="7 8">DSM 22637</strain>
    </source>
</reference>
<keyword evidence="6" id="KW-0961">Cell wall biogenesis/degradation</keyword>
<dbReference type="AlphaFoldDB" id="A0A316E6N8"/>
<dbReference type="PANTHER" id="PTHR36174">
    <property type="entry name" value="LIPID II:GLYCINE GLYCYLTRANSFERASE"/>
    <property type="match status" value="1"/>
</dbReference>
<dbReference type="Gene3D" id="3.40.630.30">
    <property type="match status" value="2"/>
</dbReference>
<dbReference type="GO" id="GO:0008360">
    <property type="term" value="P:regulation of cell shape"/>
    <property type="evidence" value="ECO:0007669"/>
    <property type="project" value="UniProtKB-KW"/>
</dbReference>
<dbReference type="PANTHER" id="PTHR36174:SF1">
    <property type="entry name" value="LIPID II:GLYCINE GLYCYLTRANSFERASE"/>
    <property type="match status" value="1"/>
</dbReference>
<accession>A0A316E6N8</accession>
<dbReference type="PROSITE" id="PS51191">
    <property type="entry name" value="FEMABX"/>
    <property type="match status" value="1"/>
</dbReference>
<dbReference type="EMBL" id="QGGP01000004">
    <property type="protein sequence ID" value="PWK18610.1"/>
    <property type="molecule type" value="Genomic_DNA"/>
</dbReference>
<evidence type="ECO:0000256" key="4">
    <source>
        <dbReference type="ARBA" id="ARBA00022984"/>
    </source>
</evidence>
<keyword evidence="4" id="KW-0573">Peptidoglycan synthesis</keyword>
<dbReference type="InterPro" id="IPR016181">
    <property type="entry name" value="Acyl_CoA_acyltransferase"/>
</dbReference>
<keyword evidence="5" id="KW-0012">Acyltransferase</keyword>
<comment type="similarity">
    <text evidence="1">Belongs to the FemABX family.</text>
</comment>
<dbReference type="GO" id="GO:0016755">
    <property type="term" value="F:aminoacyltransferase activity"/>
    <property type="evidence" value="ECO:0007669"/>
    <property type="project" value="InterPro"/>
</dbReference>
<dbReference type="InterPro" id="IPR003447">
    <property type="entry name" value="FEMABX"/>
</dbReference>
<dbReference type="InterPro" id="IPR050644">
    <property type="entry name" value="PG_Glycine_Bridge_Synth"/>
</dbReference>
<dbReference type="OrthoDB" id="1112315at2"/>
<proteinExistence type="inferred from homology"/>
<evidence type="ECO:0000256" key="1">
    <source>
        <dbReference type="ARBA" id="ARBA00009943"/>
    </source>
</evidence>
<evidence type="ECO:0000313" key="8">
    <source>
        <dbReference type="Proteomes" id="UP000245430"/>
    </source>
</evidence>
<dbReference type="Pfam" id="PF02388">
    <property type="entry name" value="FemAB"/>
    <property type="match status" value="1"/>
</dbReference>
<dbReference type="GO" id="GO:0071555">
    <property type="term" value="P:cell wall organization"/>
    <property type="evidence" value="ECO:0007669"/>
    <property type="project" value="UniProtKB-KW"/>
</dbReference>
<organism evidence="7 8">
    <name type="scientific">Xanthomarina spongicola</name>
    <dbReference type="NCBI Taxonomy" id="570520"/>
    <lineage>
        <taxon>Bacteria</taxon>
        <taxon>Pseudomonadati</taxon>
        <taxon>Bacteroidota</taxon>
        <taxon>Flavobacteriia</taxon>
        <taxon>Flavobacteriales</taxon>
        <taxon>Flavobacteriaceae</taxon>
        <taxon>Xanthomarina</taxon>
    </lineage>
</organism>
<keyword evidence="8" id="KW-1185">Reference proteome</keyword>
<name>A0A316E6N8_9FLAO</name>
<dbReference type="Proteomes" id="UP000245430">
    <property type="component" value="Unassembled WGS sequence"/>
</dbReference>
<sequence length="357" mass="41492">MIKFIFTKEKVWLEKWDVFVANNPKGSHLILSDWLNSYKSYGFDYELGLFLENDKIIGGYGALIPKFLFFKFYIIPHGPIVNKGHEYYLAEILEQIGTRAKLLDCCYAQVSLPISSNCKIKDFVFDPSVVKFFENKFKTGKLFNYVYCSYGLNWMDFSEHSNPDSYLKSLTSKVRQYVRLPYKKNTEILNVTNEVELKKGYNIFEFNAKENGYEIRAFKDVKNSILRLINSNQAYFLNIYVDGEVKASGFYIMTGGYTTNVMAGVIKEKPDLKLGYMLQWEAVKKAFENGHKGYNISVGGSKGVQDFKTKFGAETIFFEDSHYHIILKPLHYKIFKIFNTYLKPYKAQVSKLLARFK</sequence>
<dbReference type="RefSeq" id="WP_109682425.1">
    <property type="nucleotide sequence ID" value="NZ_QGGP01000004.1"/>
</dbReference>
<keyword evidence="2 7" id="KW-0808">Transferase</keyword>
<dbReference type="GO" id="GO:0009252">
    <property type="term" value="P:peptidoglycan biosynthetic process"/>
    <property type="evidence" value="ECO:0007669"/>
    <property type="project" value="UniProtKB-KW"/>
</dbReference>
<evidence type="ECO:0000256" key="5">
    <source>
        <dbReference type="ARBA" id="ARBA00023315"/>
    </source>
</evidence>
<evidence type="ECO:0000256" key="3">
    <source>
        <dbReference type="ARBA" id="ARBA00022960"/>
    </source>
</evidence>
<protein>
    <submittedName>
        <fullName evidence="7">Lipid II:glycine glycyltransferase (Peptidoglycan interpeptide bridge formation enzyme)</fullName>
    </submittedName>
</protein>
<evidence type="ECO:0000313" key="7">
    <source>
        <dbReference type="EMBL" id="PWK18610.1"/>
    </source>
</evidence>
<gene>
    <name evidence="7" type="ORF">LX78_01917</name>
</gene>
<comment type="caution">
    <text evidence="7">The sequence shown here is derived from an EMBL/GenBank/DDBJ whole genome shotgun (WGS) entry which is preliminary data.</text>
</comment>
<evidence type="ECO:0000256" key="2">
    <source>
        <dbReference type="ARBA" id="ARBA00022679"/>
    </source>
</evidence>